<sequence>MNALVQAFIHIVTTAKTLGYDKPEQNLHFFGVDDNCLNILRRSNLIVTPKEDPVEDKVKLDALKKKIEYMKIKLEDSRNRMETLRNQTEYSKREETDADAHIEKKIESLKKEELFFKNIINLLSKKVEKYADEDLDIQKVLLDSLLAWNNEDICVEIARHLFDCRKFERNVDVDVRAIMASDRSKFGSEGVTEESCKRFLACCASNEVSSAFEILVNHRINPDVSDCLGNSGLHFAAYFDNVDVIQMLANNGANMSIVNDEGLTALSLCLLRYLEVVHKISNWEQAFLPIQELNMKNELETQWTPTEPFFDLKGKSMVYSNISIRSKRMKLHKSSNSLKRISKSSSRFKVSKENISVSSFVSRDRFVFSLEYVHVPDRFTNIDKTDVSTRISEHNIANVEDSMEDNGVKLLKISRTVETLLHYGADLNGAGVPFPSFFMALFTESPEIVECFLKHKANPNENFQGMTALHIVSCLKPSKKICDIMKILIRYSANPNILSDPSVWEEWDEFLLGEYDNVRSNPRGKNALHLICLREDINESNVEYLCKMAMILVRAQVRTNSLYLGHSHLSMAVLKELGMSPFEELYNHANVIEFLDFDLKPLYGNKTEDWRKFAERMKHIRKSILQNKDKFDNVTIKAYICEKSRQILDKINKFKAVFYLYCFFREEFLNESTSNLAKFIQNSREALLYLQLIFKYGAMPWSYFSMDKITNLLKYVDHINKMKQVKFELDIRFSSGRIRCDSPSSKKIELKDYCYPIKEADFMECSNVGDENIRLVSDPNLSAYNVCYYCMHETNKILLRCPSCGIVKFCSLRCNYISRQLKDSHPCPNLFYENIFEENRKSIESGIPLPLYGIDQLFEDVRNRRCETICNKIRTNRTSSKERNDGCKCSGIRMRGGTVGMGWNSDIADEACDSTGNPFGYEGSMRSSDYFDEKNDVIHNKSPSKKSNNKEKKNTCPPLEKKIHNVVCNSTERQKILQIKEELEYFSKKERIEEIDSESSCDSTLHTLNNFYGDYFVEDKLNFSNISRRSRSYICLKKLMGISSDHYELTKKFNEDLHPFTERQETKGRM</sequence>
<keyword evidence="1" id="KW-0040">ANK repeat</keyword>
<dbReference type="Gene3D" id="1.25.40.20">
    <property type="entry name" value="Ankyrin repeat-containing domain"/>
    <property type="match status" value="2"/>
</dbReference>
<name>A0ABD2N7E0_9CUCU</name>
<evidence type="ECO:0000313" key="5">
    <source>
        <dbReference type="Proteomes" id="UP001516400"/>
    </source>
</evidence>
<evidence type="ECO:0000256" key="2">
    <source>
        <dbReference type="SAM" id="Coils"/>
    </source>
</evidence>
<dbReference type="PROSITE" id="PS50088">
    <property type="entry name" value="ANK_REPEAT"/>
    <property type="match status" value="1"/>
</dbReference>
<accession>A0ABD2N7E0</accession>
<evidence type="ECO:0000313" key="4">
    <source>
        <dbReference type="EMBL" id="KAL3274600.1"/>
    </source>
</evidence>
<keyword evidence="5" id="KW-1185">Reference proteome</keyword>
<dbReference type="Pfam" id="PF12796">
    <property type="entry name" value="Ank_2"/>
    <property type="match status" value="1"/>
</dbReference>
<protein>
    <submittedName>
        <fullName evidence="4">Uncharacterized protein</fullName>
    </submittedName>
</protein>
<gene>
    <name evidence="4" type="ORF">HHI36_015981</name>
</gene>
<dbReference type="PANTHER" id="PTHR15897:SF2">
    <property type="entry name" value="ANKYRIN REPEAT AND MYND DOMAIN-CONTAINING PROTEIN 1"/>
    <property type="match status" value="1"/>
</dbReference>
<dbReference type="EMBL" id="JABFTP020000062">
    <property type="protein sequence ID" value="KAL3274600.1"/>
    <property type="molecule type" value="Genomic_DNA"/>
</dbReference>
<keyword evidence="2" id="KW-0175">Coiled coil</keyword>
<evidence type="ECO:0000256" key="3">
    <source>
        <dbReference type="SAM" id="MobiDB-lite"/>
    </source>
</evidence>
<dbReference type="PANTHER" id="PTHR15897">
    <property type="entry name" value="ANKYRIN REPEAT AND MYND DOMAIN PROTEIN 1"/>
    <property type="match status" value="1"/>
</dbReference>
<dbReference type="SMART" id="SM00248">
    <property type="entry name" value="ANK"/>
    <property type="match status" value="5"/>
</dbReference>
<reference evidence="4 5" key="1">
    <citation type="journal article" date="2021" name="BMC Biol.">
        <title>Horizontally acquired antibacterial genes associated with adaptive radiation of ladybird beetles.</title>
        <authorList>
            <person name="Li H.S."/>
            <person name="Tang X.F."/>
            <person name="Huang Y.H."/>
            <person name="Xu Z.Y."/>
            <person name="Chen M.L."/>
            <person name="Du X.Y."/>
            <person name="Qiu B.Y."/>
            <person name="Chen P.T."/>
            <person name="Zhang W."/>
            <person name="Slipinski A."/>
            <person name="Escalona H.E."/>
            <person name="Waterhouse R.M."/>
            <person name="Zwick A."/>
            <person name="Pang H."/>
        </authorList>
    </citation>
    <scope>NUCLEOTIDE SEQUENCE [LARGE SCALE GENOMIC DNA]</scope>
    <source>
        <strain evidence="4">SYSU2018</strain>
    </source>
</reference>
<dbReference type="InterPro" id="IPR002110">
    <property type="entry name" value="Ankyrin_rpt"/>
</dbReference>
<dbReference type="SUPFAM" id="SSF48403">
    <property type="entry name" value="Ankyrin repeat"/>
    <property type="match status" value="2"/>
</dbReference>
<proteinExistence type="predicted"/>
<feature type="coiled-coil region" evidence="2">
    <location>
        <begin position="60"/>
        <end position="94"/>
    </location>
</feature>
<dbReference type="AlphaFoldDB" id="A0ABD2N7E0"/>
<dbReference type="PROSITE" id="PS50297">
    <property type="entry name" value="ANK_REP_REGION"/>
    <property type="match status" value="1"/>
</dbReference>
<dbReference type="InterPro" id="IPR036770">
    <property type="entry name" value="Ankyrin_rpt-contain_sf"/>
</dbReference>
<feature type="repeat" description="ANK" evidence="1">
    <location>
        <begin position="228"/>
        <end position="260"/>
    </location>
</feature>
<dbReference type="Proteomes" id="UP001516400">
    <property type="component" value="Unassembled WGS sequence"/>
</dbReference>
<evidence type="ECO:0000256" key="1">
    <source>
        <dbReference type="PROSITE-ProRule" id="PRU00023"/>
    </source>
</evidence>
<feature type="region of interest" description="Disordered" evidence="3">
    <location>
        <begin position="932"/>
        <end position="956"/>
    </location>
</feature>
<organism evidence="4 5">
    <name type="scientific">Cryptolaemus montrouzieri</name>
    <dbReference type="NCBI Taxonomy" id="559131"/>
    <lineage>
        <taxon>Eukaryota</taxon>
        <taxon>Metazoa</taxon>
        <taxon>Ecdysozoa</taxon>
        <taxon>Arthropoda</taxon>
        <taxon>Hexapoda</taxon>
        <taxon>Insecta</taxon>
        <taxon>Pterygota</taxon>
        <taxon>Neoptera</taxon>
        <taxon>Endopterygota</taxon>
        <taxon>Coleoptera</taxon>
        <taxon>Polyphaga</taxon>
        <taxon>Cucujiformia</taxon>
        <taxon>Coccinelloidea</taxon>
        <taxon>Coccinellidae</taxon>
        <taxon>Scymninae</taxon>
        <taxon>Scymnini</taxon>
        <taxon>Cryptolaemus</taxon>
    </lineage>
</organism>
<dbReference type="InterPro" id="IPR053064">
    <property type="entry name" value="Ankyrin-MYND_domain-protein"/>
</dbReference>
<comment type="caution">
    <text evidence="4">The sequence shown here is derived from an EMBL/GenBank/DDBJ whole genome shotgun (WGS) entry which is preliminary data.</text>
</comment>